<gene>
    <name evidence="9" type="ORF">C4N26_06965</name>
</gene>
<accession>A0A329TVR1</accession>
<protein>
    <submittedName>
        <fullName evidence="9">Sugar ABC transporter permease</fullName>
    </submittedName>
</protein>
<keyword evidence="4 7" id="KW-0812">Transmembrane</keyword>
<dbReference type="GO" id="GO:0005886">
    <property type="term" value="C:plasma membrane"/>
    <property type="evidence" value="ECO:0007669"/>
    <property type="project" value="UniProtKB-SubCell"/>
</dbReference>
<evidence type="ECO:0000256" key="1">
    <source>
        <dbReference type="ARBA" id="ARBA00004651"/>
    </source>
</evidence>
<dbReference type="PANTHER" id="PTHR43227:SF7">
    <property type="entry name" value="ARABINOOLIGOSACCHARIDES TRANSPORT SYSTEM PERMEASE PROTEIN ARAP"/>
    <property type="match status" value="1"/>
</dbReference>
<comment type="similarity">
    <text evidence="7">Belongs to the binding-protein-dependent transport system permease family.</text>
</comment>
<dbReference type="InterPro" id="IPR000515">
    <property type="entry name" value="MetI-like"/>
</dbReference>
<evidence type="ECO:0000256" key="2">
    <source>
        <dbReference type="ARBA" id="ARBA00022448"/>
    </source>
</evidence>
<evidence type="ECO:0000313" key="10">
    <source>
        <dbReference type="Proteomes" id="UP000251144"/>
    </source>
</evidence>
<feature type="transmembrane region" description="Helical" evidence="7">
    <location>
        <begin position="106"/>
        <end position="124"/>
    </location>
</feature>
<dbReference type="RefSeq" id="WP_158400902.1">
    <property type="nucleotide sequence ID" value="NZ_OX636702.1"/>
</dbReference>
<keyword evidence="3" id="KW-1003">Cell membrane</keyword>
<feature type="transmembrane region" description="Helical" evidence="7">
    <location>
        <begin position="262"/>
        <end position="282"/>
    </location>
</feature>
<evidence type="ECO:0000256" key="5">
    <source>
        <dbReference type="ARBA" id="ARBA00022989"/>
    </source>
</evidence>
<proteinExistence type="inferred from homology"/>
<dbReference type="PANTHER" id="PTHR43227">
    <property type="entry name" value="BLL4140 PROTEIN"/>
    <property type="match status" value="1"/>
</dbReference>
<dbReference type="Proteomes" id="UP000251144">
    <property type="component" value="Unassembled WGS sequence"/>
</dbReference>
<dbReference type="Gene3D" id="1.10.3720.10">
    <property type="entry name" value="MetI-like"/>
    <property type="match status" value="1"/>
</dbReference>
<feature type="transmembrane region" description="Helical" evidence="7">
    <location>
        <begin position="230"/>
        <end position="250"/>
    </location>
</feature>
<dbReference type="PROSITE" id="PS50928">
    <property type="entry name" value="ABC_TM1"/>
    <property type="match status" value="1"/>
</dbReference>
<feature type="transmembrane region" description="Helical" evidence="7">
    <location>
        <begin position="159"/>
        <end position="181"/>
    </location>
</feature>
<dbReference type="OrthoDB" id="367897at2"/>
<reference evidence="9 10" key="1">
    <citation type="submission" date="2018-02" db="EMBL/GenBank/DDBJ databases">
        <title>Complete genome sequencing of Faecalibacterium prausnitzii strains isolated from the human gut.</title>
        <authorList>
            <person name="Fitzgerald B.C."/>
            <person name="Shkoporov A.N."/>
            <person name="Ross P.R."/>
            <person name="Hill C."/>
        </authorList>
    </citation>
    <scope>NUCLEOTIDE SEQUENCE [LARGE SCALE GENOMIC DNA]</scope>
    <source>
        <strain evidence="9 10">APC942/32-1</strain>
    </source>
</reference>
<dbReference type="GO" id="GO:0055085">
    <property type="term" value="P:transmembrane transport"/>
    <property type="evidence" value="ECO:0007669"/>
    <property type="project" value="InterPro"/>
</dbReference>
<dbReference type="InterPro" id="IPR050809">
    <property type="entry name" value="UgpAE/MalFG_permease"/>
</dbReference>
<dbReference type="EMBL" id="PRLB01000005">
    <property type="protein sequence ID" value="RAW54187.1"/>
    <property type="molecule type" value="Genomic_DNA"/>
</dbReference>
<evidence type="ECO:0000256" key="4">
    <source>
        <dbReference type="ARBA" id="ARBA00022692"/>
    </source>
</evidence>
<feature type="domain" description="ABC transmembrane type-1" evidence="8">
    <location>
        <begin position="69"/>
        <end position="286"/>
    </location>
</feature>
<dbReference type="InterPro" id="IPR035906">
    <property type="entry name" value="MetI-like_sf"/>
</dbReference>
<dbReference type="Pfam" id="PF00528">
    <property type="entry name" value="BPD_transp_1"/>
    <property type="match status" value="1"/>
</dbReference>
<dbReference type="CDD" id="cd06261">
    <property type="entry name" value="TM_PBP2"/>
    <property type="match status" value="1"/>
</dbReference>
<evidence type="ECO:0000256" key="7">
    <source>
        <dbReference type="RuleBase" id="RU363032"/>
    </source>
</evidence>
<dbReference type="AlphaFoldDB" id="A0A329TVR1"/>
<organism evidence="9 10">
    <name type="scientific">Faecalibacterium prausnitzii</name>
    <dbReference type="NCBI Taxonomy" id="853"/>
    <lineage>
        <taxon>Bacteria</taxon>
        <taxon>Bacillati</taxon>
        <taxon>Bacillota</taxon>
        <taxon>Clostridia</taxon>
        <taxon>Eubacteriales</taxon>
        <taxon>Oscillospiraceae</taxon>
        <taxon>Faecalibacterium</taxon>
    </lineage>
</organism>
<evidence type="ECO:0000313" key="9">
    <source>
        <dbReference type="EMBL" id="RAW54187.1"/>
    </source>
</evidence>
<dbReference type="SUPFAM" id="SSF161098">
    <property type="entry name" value="MetI-like"/>
    <property type="match status" value="1"/>
</dbReference>
<keyword evidence="5 7" id="KW-1133">Transmembrane helix</keyword>
<evidence type="ECO:0000256" key="6">
    <source>
        <dbReference type="ARBA" id="ARBA00023136"/>
    </source>
</evidence>
<sequence>MKQTKASILYFMGPAMLLFCLIFIYPVSRTAIMSFFSVKSVTSAVSTWSWAGLDNYIKLFHTPLFITSVINIGKIWLYCGIACLGLAIVLAIILTSGLRGQKFFRAIIYMPNVIAAVAVGYMWLLYVYNAKFGLLHSLFTALGWKSMANFQWLGTDHMFLSMCIAYVFSNVGYFMLMYIAAIEKISPDYYEAATIEGANIFDKFFHITLPLIKGVLGTSLVLWTTKTMGFFALAQVFGGVSTYTPMMYTYQTLFGSEISADSMNTGVAAAAACIMTIVVVAVSTISRKSIKDDGYEL</sequence>
<comment type="caution">
    <text evidence="9">The sequence shown here is derived from an EMBL/GenBank/DDBJ whole genome shotgun (WGS) entry which is preliminary data.</text>
</comment>
<keyword evidence="2 7" id="KW-0813">Transport</keyword>
<evidence type="ECO:0000256" key="3">
    <source>
        <dbReference type="ARBA" id="ARBA00022475"/>
    </source>
</evidence>
<feature type="transmembrane region" description="Helical" evidence="7">
    <location>
        <begin position="75"/>
        <end position="94"/>
    </location>
</feature>
<evidence type="ECO:0000259" key="8">
    <source>
        <dbReference type="PROSITE" id="PS50928"/>
    </source>
</evidence>
<keyword evidence="6 7" id="KW-0472">Membrane</keyword>
<feature type="transmembrane region" description="Helical" evidence="7">
    <location>
        <begin position="7"/>
        <end position="27"/>
    </location>
</feature>
<comment type="subcellular location">
    <subcellularLocation>
        <location evidence="1 7">Cell membrane</location>
        <topology evidence="1 7">Multi-pass membrane protein</topology>
    </subcellularLocation>
</comment>
<name>A0A329TVR1_9FIRM</name>